<dbReference type="Pfam" id="PF08113">
    <property type="entry name" value="CoxIIa"/>
    <property type="match status" value="1"/>
</dbReference>
<keyword evidence="1" id="KW-0472">Membrane</keyword>
<keyword evidence="3" id="KW-1185">Reference proteome</keyword>
<keyword evidence="1" id="KW-0812">Transmembrane</keyword>
<dbReference type="EMBL" id="WJNG01000005">
    <property type="protein sequence ID" value="MRH42549.1"/>
    <property type="molecule type" value="Genomic_DNA"/>
</dbReference>
<proteinExistence type="predicted"/>
<evidence type="ECO:0000313" key="2">
    <source>
        <dbReference type="EMBL" id="MRH42549.1"/>
    </source>
</evidence>
<accession>A0A6A8DFC3</accession>
<sequence>METTKTLKTEKPEKYDEKSLKGTIVSVGFVAAVIVVMWVAVFWIYMERV</sequence>
<keyword evidence="1" id="KW-1133">Transmembrane helix</keyword>
<evidence type="ECO:0000313" key="3">
    <source>
        <dbReference type="Proteomes" id="UP000799092"/>
    </source>
</evidence>
<organism evidence="2 3">
    <name type="scientific">Aquibacillus halophilus</name>
    <dbReference type="NCBI Taxonomy" id="930132"/>
    <lineage>
        <taxon>Bacteria</taxon>
        <taxon>Bacillati</taxon>
        <taxon>Bacillota</taxon>
        <taxon>Bacilli</taxon>
        <taxon>Bacillales</taxon>
        <taxon>Bacillaceae</taxon>
        <taxon>Aquibacillus</taxon>
    </lineage>
</organism>
<evidence type="ECO:0000256" key="1">
    <source>
        <dbReference type="SAM" id="Phobius"/>
    </source>
</evidence>
<comment type="caution">
    <text evidence="2">The sequence shown here is derived from an EMBL/GenBank/DDBJ whole genome shotgun (WGS) entry which is preliminary data.</text>
</comment>
<dbReference type="AlphaFoldDB" id="A0A6A8DFC3"/>
<gene>
    <name evidence="2" type="ORF">GH741_07615</name>
</gene>
<reference evidence="2" key="1">
    <citation type="submission" date="2019-11" db="EMBL/GenBank/DDBJ databases">
        <authorList>
            <person name="Li J."/>
        </authorList>
    </citation>
    <scope>NUCLEOTIDE SEQUENCE</scope>
    <source>
        <strain evidence="2">B6B</strain>
    </source>
</reference>
<dbReference type="InterPro" id="IPR012538">
    <property type="entry name" value="Cyt_c_oxidase_su2a"/>
</dbReference>
<dbReference type="RefSeq" id="WP_153736187.1">
    <property type="nucleotide sequence ID" value="NZ_WJNG01000005.1"/>
</dbReference>
<protein>
    <submittedName>
        <fullName evidence="2">Cytochrome c oxidase subunit 2A</fullName>
    </submittedName>
</protein>
<name>A0A6A8DFC3_9BACI</name>
<feature type="transmembrane region" description="Helical" evidence="1">
    <location>
        <begin position="20"/>
        <end position="46"/>
    </location>
</feature>
<dbReference type="Proteomes" id="UP000799092">
    <property type="component" value="Unassembled WGS sequence"/>
</dbReference>